<feature type="binding site" evidence="1">
    <location>
        <position position="9"/>
    </location>
    <ligand>
        <name>Zn(2+)</name>
        <dbReference type="ChEBI" id="CHEBI:29105"/>
    </ligand>
</feature>
<dbReference type="GO" id="GO:0006284">
    <property type="term" value="P:base-excision repair"/>
    <property type="evidence" value="ECO:0007669"/>
    <property type="project" value="InterPro"/>
</dbReference>
<reference evidence="2 3" key="1">
    <citation type="submission" date="2019-11" db="EMBL/GenBank/DDBJ databases">
        <title>Venatorbacter sp. nov. a predator of Campylobacter and other Gram-negative bacteria.</title>
        <authorList>
            <person name="Saeedi A."/>
            <person name="Cummings N.J."/>
            <person name="Connerton I.F."/>
            <person name="Connerton P.L."/>
        </authorList>
    </citation>
    <scope>NUCLEOTIDE SEQUENCE [LARGE SCALE GENOMIC DNA]</scope>
    <source>
        <strain evidence="2">XL5</strain>
    </source>
</reference>
<evidence type="ECO:0000313" key="3">
    <source>
        <dbReference type="Proteomes" id="UP000596074"/>
    </source>
</evidence>
<dbReference type="PANTHER" id="PTHR30037:SF4">
    <property type="entry name" value="DNA-3-METHYLADENINE GLYCOSYLASE I"/>
    <property type="match status" value="1"/>
</dbReference>
<dbReference type="InterPro" id="IPR005019">
    <property type="entry name" value="Adenine_glyco"/>
</dbReference>
<dbReference type="EC" id="3.2.2.20" evidence="2"/>
<dbReference type="NCBIfam" id="TIGR00624">
    <property type="entry name" value="tag"/>
    <property type="match status" value="1"/>
</dbReference>
<feature type="binding site" evidence="1">
    <location>
        <position position="183"/>
    </location>
    <ligand>
        <name>Zn(2+)</name>
        <dbReference type="ChEBI" id="CHEBI:29105"/>
    </ligand>
</feature>
<dbReference type="PANTHER" id="PTHR30037">
    <property type="entry name" value="DNA-3-METHYLADENINE GLYCOSYLASE 1"/>
    <property type="match status" value="1"/>
</dbReference>
<dbReference type="Gene3D" id="1.10.340.30">
    <property type="entry name" value="Hypothetical protein, domain 2"/>
    <property type="match status" value="1"/>
</dbReference>
<sequence>MPLSQQQPCPWAKGDDYLHYHDTEWGVPSHDRIRLFEKLCLEGQQAGLSWITVLRKREHYRACFHQFVPEKIARMTDAEIEQLLTDAGLIRNRLKLYGIRKNALALLALEQQGVDFAEFLWGFVGGKTMVNRLASMDDAVAETAEARAMSKALKKAGFTFVGPTICYAFMQSMGLVNDHLISCPQHPDNR</sequence>
<keyword evidence="2" id="KW-0326">Glycosidase</keyword>
<proteinExistence type="predicted"/>
<gene>
    <name evidence="2" type="primary">tag</name>
    <name evidence="2" type="ORF">GJQ55_05720</name>
</gene>
<organism evidence="2 3">
    <name type="scientific">Venatoribacter cucullus</name>
    <dbReference type="NCBI Taxonomy" id="2661630"/>
    <lineage>
        <taxon>Bacteria</taxon>
        <taxon>Pseudomonadati</taxon>
        <taxon>Pseudomonadota</taxon>
        <taxon>Gammaproteobacteria</taxon>
        <taxon>Oceanospirillales</taxon>
        <taxon>Oceanospirillaceae</taxon>
        <taxon>Venatoribacter</taxon>
    </lineage>
</organism>
<keyword evidence="2" id="KW-0378">Hydrolase</keyword>
<evidence type="ECO:0000313" key="2">
    <source>
        <dbReference type="EMBL" id="QQD24010.1"/>
    </source>
</evidence>
<dbReference type="KEGG" id="vcw:GJQ55_05720"/>
<evidence type="ECO:0000256" key="1">
    <source>
        <dbReference type="PIRSR" id="PIRSR604597-1"/>
    </source>
</evidence>
<name>A0A9X7UXT3_9GAMM</name>
<dbReference type="InterPro" id="IPR011257">
    <property type="entry name" value="DNA_glycosylase"/>
</dbReference>
<dbReference type="GO" id="GO:0046872">
    <property type="term" value="F:metal ion binding"/>
    <property type="evidence" value="ECO:0007669"/>
    <property type="project" value="UniProtKB-KW"/>
</dbReference>
<keyword evidence="3" id="KW-1185">Reference proteome</keyword>
<dbReference type="Pfam" id="PF03352">
    <property type="entry name" value="Adenine_glyco"/>
    <property type="match status" value="1"/>
</dbReference>
<dbReference type="RefSeq" id="WP_228346562.1">
    <property type="nucleotide sequence ID" value="NZ_CP046056.1"/>
</dbReference>
<dbReference type="InterPro" id="IPR052891">
    <property type="entry name" value="DNA-3mA_glycosylase"/>
</dbReference>
<protein>
    <submittedName>
        <fullName evidence="2">DNA-3-methyladenine glycosylase I</fullName>
        <ecNumber evidence="2">3.2.2.20</ecNumber>
    </submittedName>
</protein>
<dbReference type="AlphaFoldDB" id="A0A9X7UXT3"/>
<keyword evidence="1" id="KW-0479">Metal-binding</keyword>
<dbReference type="InterPro" id="IPR004597">
    <property type="entry name" value="Tag"/>
</dbReference>
<feature type="binding site" evidence="1">
    <location>
        <position position="179"/>
    </location>
    <ligand>
        <name>Zn(2+)</name>
        <dbReference type="ChEBI" id="CHEBI:29105"/>
    </ligand>
</feature>
<dbReference type="SUPFAM" id="SSF48150">
    <property type="entry name" value="DNA-glycosylase"/>
    <property type="match status" value="1"/>
</dbReference>
<dbReference type="GO" id="GO:0008725">
    <property type="term" value="F:DNA-3-methyladenine glycosylase activity"/>
    <property type="evidence" value="ECO:0007669"/>
    <property type="project" value="UniProtKB-EC"/>
</dbReference>
<feature type="binding site" evidence="1">
    <location>
        <position position="21"/>
    </location>
    <ligand>
        <name>Zn(2+)</name>
        <dbReference type="ChEBI" id="CHEBI:29105"/>
    </ligand>
</feature>
<accession>A0A9X7UXT3</accession>
<dbReference type="Proteomes" id="UP000596074">
    <property type="component" value="Chromosome"/>
</dbReference>
<keyword evidence="1" id="KW-0862">Zinc</keyword>
<dbReference type="EMBL" id="CP046056">
    <property type="protein sequence ID" value="QQD24010.1"/>
    <property type="molecule type" value="Genomic_DNA"/>
</dbReference>